<dbReference type="AlphaFoldDB" id="A0A167CX01"/>
<sequence>LRGSGMSSERLGCKKTQFPCSLAEPAALQYQGTIHSRALELVRIQCHVFFCLRPVTSTRILFSSTERDRALSGLIYKTGGEAKESLPNSPNEPPPVPKRLSNAKPRYIKTNGSPSLSLHHMAVVLEQMLHVGVCRLSRSPHGALLLLLLGVDLLDGAGVGAGGLLADGDELLDDVVGGGHLDGVPHALKLVVDVVVERGVIQPDGTGVLLLFGLDNENLVLALELHQRLVAVRPAVLEVLDRGALGVFLALQVA</sequence>
<organism evidence="2 3">
    <name type="scientific">Colletotrichum incanum</name>
    <name type="common">Soybean anthracnose fungus</name>
    <dbReference type="NCBI Taxonomy" id="1573173"/>
    <lineage>
        <taxon>Eukaryota</taxon>
        <taxon>Fungi</taxon>
        <taxon>Dikarya</taxon>
        <taxon>Ascomycota</taxon>
        <taxon>Pezizomycotina</taxon>
        <taxon>Sordariomycetes</taxon>
        <taxon>Hypocreomycetidae</taxon>
        <taxon>Glomerellales</taxon>
        <taxon>Glomerellaceae</taxon>
        <taxon>Colletotrichum</taxon>
        <taxon>Colletotrichum spaethianum species complex</taxon>
    </lineage>
</organism>
<gene>
    <name evidence="2" type="ORF">CI238_06474</name>
</gene>
<feature type="non-terminal residue" evidence="2">
    <location>
        <position position="1"/>
    </location>
</feature>
<accession>A0A167CX01</accession>
<protein>
    <submittedName>
        <fullName evidence="2">Uncharacterized protein</fullName>
    </submittedName>
</protein>
<dbReference type="EMBL" id="LFIW01001209">
    <property type="protein sequence ID" value="KZL83130.1"/>
    <property type="molecule type" value="Genomic_DNA"/>
</dbReference>
<dbReference type="Proteomes" id="UP000076584">
    <property type="component" value="Unassembled WGS sequence"/>
</dbReference>
<evidence type="ECO:0000256" key="1">
    <source>
        <dbReference type="SAM" id="MobiDB-lite"/>
    </source>
</evidence>
<comment type="caution">
    <text evidence="2">The sequence shown here is derived from an EMBL/GenBank/DDBJ whole genome shotgun (WGS) entry which is preliminary data.</text>
</comment>
<name>A0A167CX01_COLIC</name>
<keyword evidence="3" id="KW-1185">Reference proteome</keyword>
<evidence type="ECO:0000313" key="2">
    <source>
        <dbReference type="EMBL" id="KZL83130.1"/>
    </source>
</evidence>
<proteinExistence type="predicted"/>
<reference evidence="2 3" key="1">
    <citation type="submission" date="2015-06" db="EMBL/GenBank/DDBJ databases">
        <title>Survival trade-offs in plant roots during colonization by closely related pathogenic and mutualistic fungi.</title>
        <authorList>
            <person name="Hacquard S."/>
            <person name="Kracher B."/>
            <person name="Hiruma K."/>
            <person name="Weinman A."/>
            <person name="Muench P."/>
            <person name="Garrido Oter R."/>
            <person name="Ver Loren van Themaat E."/>
            <person name="Dallerey J.-F."/>
            <person name="Damm U."/>
            <person name="Henrissat B."/>
            <person name="Lespinet O."/>
            <person name="Thon M."/>
            <person name="Kemen E."/>
            <person name="McHardy A.C."/>
            <person name="Schulze-Lefert P."/>
            <person name="O'Connell R.J."/>
        </authorList>
    </citation>
    <scope>NUCLEOTIDE SEQUENCE [LARGE SCALE GENOMIC DNA]</scope>
    <source>
        <strain evidence="2 3">MAFF 238704</strain>
    </source>
</reference>
<evidence type="ECO:0000313" key="3">
    <source>
        <dbReference type="Proteomes" id="UP000076584"/>
    </source>
</evidence>
<feature type="region of interest" description="Disordered" evidence="1">
    <location>
        <begin position="81"/>
        <end position="102"/>
    </location>
</feature>